<dbReference type="SUPFAM" id="SSF54695">
    <property type="entry name" value="POZ domain"/>
    <property type="match status" value="1"/>
</dbReference>
<gene>
    <name evidence="12" type="ORF">DGAL_LOCUS3619</name>
</gene>
<evidence type="ECO:0000259" key="10">
    <source>
        <dbReference type="PROSITE" id="PS50097"/>
    </source>
</evidence>
<feature type="domain" description="C2H2-type" evidence="11">
    <location>
        <begin position="804"/>
        <end position="826"/>
    </location>
</feature>
<dbReference type="PROSITE" id="PS50157">
    <property type="entry name" value="ZINC_FINGER_C2H2_2"/>
    <property type="match status" value="8"/>
</dbReference>
<dbReference type="OrthoDB" id="10018191at2759"/>
<dbReference type="Proteomes" id="UP000789390">
    <property type="component" value="Unassembled WGS sequence"/>
</dbReference>
<dbReference type="InterPro" id="IPR036236">
    <property type="entry name" value="Znf_C2H2_sf"/>
</dbReference>
<evidence type="ECO:0000256" key="5">
    <source>
        <dbReference type="ARBA" id="ARBA00022833"/>
    </source>
</evidence>
<dbReference type="PANTHER" id="PTHR24394:SF48">
    <property type="entry name" value="ZINC FINGER PROTEIN 771"/>
    <property type="match status" value="1"/>
</dbReference>
<feature type="domain" description="C2H2-type" evidence="11">
    <location>
        <begin position="671"/>
        <end position="698"/>
    </location>
</feature>
<dbReference type="Pfam" id="PF00096">
    <property type="entry name" value="zf-C2H2"/>
    <property type="match status" value="3"/>
</dbReference>
<feature type="domain" description="C2H2-type" evidence="11">
    <location>
        <begin position="699"/>
        <end position="727"/>
    </location>
</feature>
<feature type="domain" description="C2H2-type" evidence="11">
    <location>
        <begin position="611"/>
        <end position="640"/>
    </location>
</feature>
<evidence type="ECO:0000256" key="1">
    <source>
        <dbReference type="ARBA" id="ARBA00004123"/>
    </source>
</evidence>
<dbReference type="EMBL" id="CAKKLH010000056">
    <property type="protein sequence ID" value="CAH0101290.1"/>
    <property type="molecule type" value="Genomic_DNA"/>
</dbReference>
<evidence type="ECO:0000256" key="4">
    <source>
        <dbReference type="ARBA" id="ARBA00022771"/>
    </source>
</evidence>
<name>A0A8J2WE68_9CRUS</name>
<dbReference type="GO" id="GO:0008270">
    <property type="term" value="F:zinc ion binding"/>
    <property type="evidence" value="ECO:0007669"/>
    <property type="project" value="UniProtKB-KW"/>
</dbReference>
<keyword evidence="13" id="KW-1185">Reference proteome</keyword>
<keyword evidence="6" id="KW-0805">Transcription regulation</keyword>
<dbReference type="AlphaFoldDB" id="A0A8J2WE68"/>
<dbReference type="SMART" id="SM00355">
    <property type="entry name" value="ZnF_C2H2"/>
    <property type="match status" value="10"/>
</dbReference>
<organism evidence="12 13">
    <name type="scientific">Daphnia galeata</name>
    <dbReference type="NCBI Taxonomy" id="27404"/>
    <lineage>
        <taxon>Eukaryota</taxon>
        <taxon>Metazoa</taxon>
        <taxon>Ecdysozoa</taxon>
        <taxon>Arthropoda</taxon>
        <taxon>Crustacea</taxon>
        <taxon>Branchiopoda</taxon>
        <taxon>Diplostraca</taxon>
        <taxon>Cladocera</taxon>
        <taxon>Anomopoda</taxon>
        <taxon>Daphniidae</taxon>
        <taxon>Daphnia</taxon>
    </lineage>
</organism>
<comment type="caution">
    <text evidence="12">The sequence shown here is derived from an EMBL/GenBank/DDBJ whole genome shotgun (WGS) entry which is preliminary data.</text>
</comment>
<keyword evidence="3" id="KW-0677">Repeat</keyword>
<feature type="domain" description="C2H2-type" evidence="11">
    <location>
        <begin position="860"/>
        <end position="887"/>
    </location>
</feature>
<keyword evidence="5" id="KW-0862">Zinc</keyword>
<dbReference type="Pfam" id="PF00651">
    <property type="entry name" value="BTB"/>
    <property type="match status" value="1"/>
</dbReference>
<dbReference type="SUPFAM" id="SSF57667">
    <property type="entry name" value="beta-beta-alpha zinc fingers"/>
    <property type="match status" value="6"/>
</dbReference>
<feature type="domain" description="C2H2-type" evidence="11">
    <location>
        <begin position="745"/>
        <end position="772"/>
    </location>
</feature>
<feature type="domain" description="C2H2-type" evidence="11">
    <location>
        <begin position="643"/>
        <end position="670"/>
    </location>
</feature>
<dbReference type="FunFam" id="3.30.160.60:FF:004400">
    <property type="match status" value="1"/>
</dbReference>
<dbReference type="GO" id="GO:0005634">
    <property type="term" value="C:nucleus"/>
    <property type="evidence" value="ECO:0007669"/>
    <property type="project" value="UniProtKB-SubCell"/>
</dbReference>
<dbReference type="Gene3D" id="3.30.710.10">
    <property type="entry name" value="Potassium Channel Kv1.1, Chain A"/>
    <property type="match status" value="1"/>
</dbReference>
<proteinExistence type="predicted"/>
<comment type="subcellular location">
    <subcellularLocation>
        <location evidence="1">Nucleus</location>
    </subcellularLocation>
</comment>
<evidence type="ECO:0008006" key="14">
    <source>
        <dbReference type="Google" id="ProtNLM"/>
    </source>
</evidence>
<reference evidence="12" key="1">
    <citation type="submission" date="2021-11" db="EMBL/GenBank/DDBJ databases">
        <authorList>
            <person name="Schell T."/>
        </authorList>
    </citation>
    <scope>NUCLEOTIDE SEQUENCE</scope>
    <source>
        <strain evidence="12">M5</strain>
    </source>
</reference>
<evidence type="ECO:0000256" key="7">
    <source>
        <dbReference type="ARBA" id="ARBA00023163"/>
    </source>
</evidence>
<evidence type="ECO:0000256" key="8">
    <source>
        <dbReference type="ARBA" id="ARBA00023242"/>
    </source>
</evidence>
<dbReference type="PROSITE" id="PS00028">
    <property type="entry name" value="ZINC_FINGER_C2H2_1"/>
    <property type="match status" value="8"/>
</dbReference>
<dbReference type="FunFam" id="3.30.160.60:FF:000702">
    <property type="entry name" value="Transcription factor E4F1 isoform 1"/>
    <property type="match status" value="1"/>
</dbReference>
<keyword evidence="7" id="KW-0804">Transcription</keyword>
<keyword evidence="2" id="KW-0479">Metal-binding</keyword>
<dbReference type="FunFam" id="3.30.160.60:FF:000446">
    <property type="entry name" value="Zinc finger protein"/>
    <property type="match status" value="1"/>
</dbReference>
<evidence type="ECO:0000313" key="12">
    <source>
        <dbReference type="EMBL" id="CAH0101290.1"/>
    </source>
</evidence>
<dbReference type="Gene3D" id="3.30.160.60">
    <property type="entry name" value="Classic Zinc Finger"/>
    <property type="match status" value="7"/>
</dbReference>
<evidence type="ECO:0000256" key="2">
    <source>
        <dbReference type="ARBA" id="ARBA00022723"/>
    </source>
</evidence>
<keyword evidence="4 9" id="KW-0863">Zinc-finger</keyword>
<feature type="domain" description="C2H2-type" evidence="11">
    <location>
        <begin position="832"/>
        <end position="859"/>
    </location>
</feature>
<dbReference type="InterPro" id="IPR013087">
    <property type="entry name" value="Znf_C2H2_type"/>
</dbReference>
<keyword evidence="8" id="KW-0539">Nucleus</keyword>
<evidence type="ECO:0000256" key="6">
    <source>
        <dbReference type="ARBA" id="ARBA00023015"/>
    </source>
</evidence>
<dbReference type="FunFam" id="3.30.160.60:FF:003121">
    <property type="entry name" value="zinc finger protein 250"/>
    <property type="match status" value="1"/>
</dbReference>
<dbReference type="InterPro" id="IPR011333">
    <property type="entry name" value="SKP1/BTB/POZ_sf"/>
</dbReference>
<dbReference type="GO" id="GO:0000981">
    <property type="term" value="F:DNA-binding transcription factor activity, RNA polymerase II-specific"/>
    <property type="evidence" value="ECO:0007669"/>
    <property type="project" value="TreeGrafter"/>
</dbReference>
<dbReference type="PROSITE" id="PS50097">
    <property type="entry name" value="BTB"/>
    <property type="match status" value="1"/>
</dbReference>
<protein>
    <recommendedName>
        <fullName evidence="14">Zinc finger protein</fullName>
    </recommendedName>
</protein>
<evidence type="ECO:0000256" key="3">
    <source>
        <dbReference type="ARBA" id="ARBA00022737"/>
    </source>
</evidence>
<evidence type="ECO:0000256" key="9">
    <source>
        <dbReference type="PROSITE-ProRule" id="PRU00042"/>
    </source>
</evidence>
<dbReference type="PANTHER" id="PTHR24394">
    <property type="entry name" value="ZINC FINGER PROTEIN"/>
    <property type="match status" value="1"/>
</dbReference>
<evidence type="ECO:0000259" key="11">
    <source>
        <dbReference type="PROSITE" id="PS50157"/>
    </source>
</evidence>
<accession>A0A8J2WE68</accession>
<sequence length="917" mass="104771">MGSKRKKNICSEGPVKIVGINHGACLHHFLLMDGWKKEQFTDVTFFCQSFNENDKTCGLQNKLRANRSVLAAASPFFAALLPDSELELDVCISIDWSFEDVFCILEYIYSGKLLCSVQSKDRILGILKEFGVFVPGHLQSSGPSGTFEDNEPEVEIIIEEANASHKTSEDNGKTHSDNSLTASSDHLHVFVSKELISKESIIPVTNQNAFRQEENVHEKFVSTLKIYSNKSKAQTSMKTPIVNTDSLGSETCGETVKVAELHSHLKNSIISKVICQSSSLEEPPSGYMPSDIEAITIKNHPTPNRFDIYEVVAEDDWTVQQVPDRQTVTLQFPKLSPDSTNSHPKELEHNLIKSTVTHCNASTYPLPLYHSHTWCYGVYTPFDPDVTSLEMGQYDDPLSINKGQPFIHDWTSFKQPTFLVSRPQRVYSRREIVRQTSNNNKGVLKLNDIQNMKAHKGKIHVTLNGKPLVQPMLPQLFHGGSDFENGQSSELNQSRINRRPNNVPNITESDNDKIDLALAKHFLQEEVRIKQKLHMRIRMFSERLTQYKDIARSILKRKKEIEQRNRENEAAKLYPIAKKSGPQTQCEQCGKMVLASRLAIHLKIHSGIKSHLCDLCGRAFLLKAYLNAHIRINHRETERPKRFMCTSCGYTCDQKHKLEVHERVHTDERPFTCTYCDKKFREKGTLVRHIRTHTGEKPYSCNICGTSYAARDTYVQHYRRKHEQQRSDSVNEPRSRARHSNVVIYRCEFCQKGFYRILAYEKHRATHTGVAAAVRCTQGDCDFTYSDMTQLKDHMAICHPGKTYTCTVCSKVFLTKQNLANHQSKHDPTLGFHCSFCSMSLTTKASLIAHEKIHTRDKPYECSYCGMRFHSPYLIKIHMRKHQPSQPKRKRSRRPAEEIAENLEIDAVGDSVSVTYY</sequence>
<evidence type="ECO:0000313" key="13">
    <source>
        <dbReference type="Proteomes" id="UP000789390"/>
    </source>
</evidence>
<dbReference type="InterPro" id="IPR000210">
    <property type="entry name" value="BTB/POZ_dom"/>
</dbReference>
<feature type="domain" description="BTB" evidence="10">
    <location>
        <begin position="41"/>
        <end position="113"/>
    </location>
</feature>